<reference evidence="1 2" key="1">
    <citation type="journal article" date="2021" name="Elife">
        <title>Chloroplast acquisition without the gene transfer in kleptoplastic sea slugs, Plakobranchus ocellatus.</title>
        <authorList>
            <person name="Maeda T."/>
            <person name="Takahashi S."/>
            <person name="Yoshida T."/>
            <person name="Shimamura S."/>
            <person name="Takaki Y."/>
            <person name="Nagai Y."/>
            <person name="Toyoda A."/>
            <person name="Suzuki Y."/>
            <person name="Arimoto A."/>
            <person name="Ishii H."/>
            <person name="Satoh N."/>
            <person name="Nishiyama T."/>
            <person name="Hasebe M."/>
            <person name="Maruyama T."/>
            <person name="Minagawa J."/>
            <person name="Obokata J."/>
            <person name="Shigenobu S."/>
        </authorList>
    </citation>
    <scope>NUCLEOTIDE SEQUENCE [LARGE SCALE GENOMIC DNA]</scope>
</reference>
<sequence>MNVFKNARVAVSVCIVFVSEHISAIINACCLKERCTRKLECLQIMLSFVLWFYPITHCSSGSEIEVSGSSYPLSLCQPDTGKREEQACSFGRDVTGYCRRSL</sequence>
<name>A0AAV3ZJU2_9GAST</name>
<organism evidence="1 2">
    <name type="scientific">Plakobranchus ocellatus</name>
    <dbReference type="NCBI Taxonomy" id="259542"/>
    <lineage>
        <taxon>Eukaryota</taxon>
        <taxon>Metazoa</taxon>
        <taxon>Spiralia</taxon>
        <taxon>Lophotrochozoa</taxon>
        <taxon>Mollusca</taxon>
        <taxon>Gastropoda</taxon>
        <taxon>Heterobranchia</taxon>
        <taxon>Euthyneura</taxon>
        <taxon>Panpulmonata</taxon>
        <taxon>Sacoglossa</taxon>
        <taxon>Placobranchoidea</taxon>
        <taxon>Plakobranchidae</taxon>
        <taxon>Plakobranchus</taxon>
    </lineage>
</organism>
<dbReference type="AlphaFoldDB" id="A0AAV3ZJU2"/>
<gene>
    <name evidence="1" type="ORF">PoB_002160800</name>
</gene>
<accession>A0AAV3ZJU2</accession>
<evidence type="ECO:0000313" key="1">
    <source>
        <dbReference type="EMBL" id="GFN95102.1"/>
    </source>
</evidence>
<evidence type="ECO:0000313" key="2">
    <source>
        <dbReference type="Proteomes" id="UP000735302"/>
    </source>
</evidence>
<proteinExistence type="predicted"/>
<dbReference type="EMBL" id="BLXT01002484">
    <property type="protein sequence ID" value="GFN95102.1"/>
    <property type="molecule type" value="Genomic_DNA"/>
</dbReference>
<evidence type="ECO:0008006" key="3">
    <source>
        <dbReference type="Google" id="ProtNLM"/>
    </source>
</evidence>
<comment type="caution">
    <text evidence="1">The sequence shown here is derived from an EMBL/GenBank/DDBJ whole genome shotgun (WGS) entry which is preliminary data.</text>
</comment>
<keyword evidence="2" id="KW-1185">Reference proteome</keyword>
<protein>
    <recommendedName>
        <fullName evidence="3">Secreted protein</fullName>
    </recommendedName>
</protein>
<dbReference type="Proteomes" id="UP000735302">
    <property type="component" value="Unassembled WGS sequence"/>
</dbReference>